<accession>A0ABW8GJ31</accession>
<feature type="signal peptide" evidence="1">
    <location>
        <begin position="1"/>
        <end position="25"/>
    </location>
</feature>
<dbReference type="InterPro" id="IPR016931">
    <property type="entry name" value="UCP029658_TPR"/>
</dbReference>
<keyword evidence="1" id="KW-0732">Signal</keyword>
<comment type="caution">
    <text evidence="2">The sequence shown here is derived from an EMBL/GenBank/DDBJ whole genome shotgun (WGS) entry which is preliminary data.</text>
</comment>
<sequence>MSKKRYWTRILCAASFSLAALTTFADGKEQKDGKQSCTAASQENRTQLEMIAKVLGEGKAYAALAFLDAAKLDTPVARLYRAHALRQTAQFEQAGDLYQQLLATCVGGLAYQGLGLLAEMQEQHDTAIGFLKVASRMLPVDSKVRGDYGYVLMMHGDHQPALSELLTAIELDGSNRLAIHNLIMLMYKTGQDERATQLASDFNITEQHLQGIRRESGLPAFKINQRQQFSSGSCYGNTQLCTGILSPQLEVVQ</sequence>
<dbReference type="SUPFAM" id="SSF48452">
    <property type="entry name" value="TPR-like"/>
    <property type="match status" value="1"/>
</dbReference>
<keyword evidence="3" id="KW-1185">Reference proteome</keyword>
<reference evidence="2 3" key="1">
    <citation type="submission" date="2024-11" db="EMBL/GenBank/DDBJ databases">
        <authorList>
            <person name="Kaparullina E.N."/>
            <person name="Delegan Y.A."/>
            <person name="Doronina N.V."/>
        </authorList>
    </citation>
    <scope>NUCLEOTIDE SEQUENCE [LARGE SCALE GENOMIC DNA]</scope>
    <source>
        <strain evidence="2 3">7sh_L</strain>
    </source>
</reference>
<proteinExistence type="predicted"/>
<dbReference type="RefSeq" id="WP_400879575.1">
    <property type="nucleotide sequence ID" value="NZ_JBIWXY010000001.1"/>
</dbReference>
<evidence type="ECO:0008006" key="4">
    <source>
        <dbReference type="Google" id="ProtNLM"/>
    </source>
</evidence>
<organism evidence="2 3">
    <name type="scientific">Methylobacillus methanolivorans</name>
    <dbReference type="NCBI Taxonomy" id="1848927"/>
    <lineage>
        <taxon>Bacteria</taxon>
        <taxon>Pseudomonadati</taxon>
        <taxon>Pseudomonadota</taxon>
        <taxon>Betaproteobacteria</taxon>
        <taxon>Nitrosomonadales</taxon>
        <taxon>Methylophilaceae</taxon>
        <taxon>Methylobacillus</taxon>
    </lineage>
</organism>
<evidence type="ECO:0000256" key="1">
    <source>
        <dbReference type="SAM" id="SignalP"/>
    </source>
</evidence>
<dbReference type="InterPro" id="IPR011990">
    <property type="entry name" value="TPR-like_helical_dom_sf"/>
</dbReference>
<feature type="chain" id="PRO_5047385332" description="Tetratricopeptide repeat protein" evidence="1">
    <location>
        <begin position="26"/>
        <end position="253"/>
    </location>
</feature>
<evidence type="ECO:0000313" key="3">
    <source>
        <dbReference type="Proteomes" id="UP001617669"/>
    </source>
</evidence>
<name>A0ABW8GJ31_9PROT</name>
<dbReference type="PIRSF" id="PIRSF029658">
    <property type="entry name" value="UCP029658_TPR"/>
    <property type="match status" value="1"/>
</dbReference>
<gene>
    <name evidence="2" type="ORF">ACIKP9_03970</name>
</gene>
<protein>
    <recommendedName>
        <fullName evidence="4">Tetratricopeptide repeat protein</fullName>
    </recommendedName>
</protein>
<dbReference type="Gene3D" id="1.25.40.10">
    <property type="entry name" value="Tetratricopeptide repeat domain"/>
    <property type="match status" value="1"/>
</dbReference>
<dbReference type="EMBL" id="JBIWXY010000001">
    <property type="protein sequence ID" value="MFJ5445375.1"/>
    <property type="molecule type" value="Genomic_DNA"/>
</dbReference>
<dbReference type="Proteomes" id="UP001617669">
    <property type="component" value="Unassembled WGS sequence"/>
</dbReference>
<evidence type="ECO:0000313" key="2">
    <source>
        <dbReference type="EMBL" id="MFJ5445375.1"/>
    </source>
</evidence>